<dbReference type="AlphaFoldDB" id="A0A848DS59"/>
<dbReference type="Gene3D" id="3.30.70.100">
    <property type="match status" value="1"/>
</dbReference>
<dbReference type="SUPFAM" id="SSF54909">
    <property type="entry name" value="Dimeric alpha+beta barrel"/>
    <property type="match status" value="1"/>
</dbReference>
<gene>
    <name evidence="2" type="ORF">HF519_30015</name>
</gene>
<accession>A0A848DS59</accession>
<protein>
    <submittedName>
        <fullName evidence="2">Antibiotic biosynthesis monooxygenase</fullName>
    </submittedName>
</protein>
<reference evidence="2 3" key="1">
    <citation type="submission" date="2020-04" db="EMBL/GenBank/DDBJ databases">
        <authorList>
            <person name="Klaysubun C."/>
            <person name="Duangmal K."/>
            <person name="Lipun K."/>
        </authorList>
    </citation>
    <scope>NUCLEOTIDE SEQUENCE [LARGE SCALE GENOMIC DNA]</scope>
    <source>
        <strain evidence="2 3">DSM 45300</strain>
    </source>
</reference>
<keyword evidence="3" id="KW-1185">Reference proteome</keyword>
<evidence type="ECO:0000313" key="2">
    <source>
        <dbReference type="EMBL" id="NMH95692.1"/>
    </source>
</evidence>
<dbReference type="PANTHER" id="PTHR40057">
    <property type="entry name" value="SLR1162 PROTEIN"/>
    <property type="match status" value="1"/>
</dbReference>
<dbReference type="PANTHER" id="PTHR40057:SF1">
    <property type="entry name" value="SLR1162 PROTEIN"/>
    <property type="match status" value="1"/>
</dbReference>
<dbReference type="InterPro" id="IPR011008">
    <property type="entry name" value="Dimeric_a/b-barrel"/>
</dbReference>
<proteinExistence type="predicted"/>
<dbReference type="InterPro" id="IPR007138">
    <property type="entry name" value="ABM_dom"/>
</dbReference>
<keyword evidence="2" id="KW-0560">Oxidoreductase</keyword>
<evidence type="ECO:0000259" key="1">
    <source>
        <dbReference type="Pfam" id="PF03992"/>
    </source>
</evidence>
<sequence length="103" mass="11515">MMTTAGGPTSARERIAAGDEPVTVVFSWRAKPGKEDQFAEWAKGLTSAAAHFPGNLGATVIHEQGSRDFHLIAQFVNRESLQRWLESRERARWYETVRDIADA</sequence>
<evidence type="ECO:0000313" key="3">
    <source>
        <dbReference type="Proteomes" id="UP000586918"/>
    </source>
</evidence>
<dbReference type="EMBL" id="JAAXKZ010000256">
    <property type="protein sequence ID" value="NMH95692.1"/>
    <property type="molecule type" value="Genomic_DNA"/>
</dbReference>
<dbReference type="InterPro" id="IPR038762">
    <property type="entry name" value="ABM_predict"/>
</dbReference>
<keyword evidence="2" id="KW-0503">Monooxygenase</keyword>
<dbReference type="GO" id="GO:0004497">
    <property type="term" value="F:monooxygenase activity"/>
    <property type="evidence" value="ECO:0007669"/>
    <property type="project" value="UniProtKB-KW"/>
</dbReference>
<name>A0A848DS59_9PSEU</name>
<comment type="caution">
    <text evidence="2">The sequence shown here is derived from an EMBL/GenBank/DDBJ whole genome shotgun (WGS) entry which is preliminary data.</text>
</comment>
<organism evidence="2 3">
    <name type="scientific">Pseudonocardia bannensis</name>
    <dbReference type="NCBI Taxonomy" id="630973"/>
    <lineage>
        <taxon>Bacteria</taxon>
        <taxon>Bacillati</taxon>
        <taxon>Actinomycetota</taxon>
        <taxon>Actinomycetes</taxon>
        <taxon>Pseudonocardiales</taxon>
        <taxon>Pseudonocardiaceae</taxon>
        <taxon>Pseudonocardia</taxon>
    </lineage>
</organism>
<feature type="non-terminal residue" evidence="2">
    <location>
        <position position="103"/>
    </location>
</feature>
<feature type="domain" description="ABM" evidence="1">
    <location>
        <begin position="21"/>
        <end position="94"/>
    </location>
</feature>
<dbReference type="Pfam" id="PF03992">
    <property type="entry name" value="ABM"/>
    <property type="match status" value="1"/>
</dbReference>
<dbReference type="Proteomes" id="UP000586918">
    <property type="component" value="Unassembled WGS sequence"/>
</dbReference>